<dbReference type="RefSeq" id="WP_154398767.1">
    <property type="nucleotide sequence ID" value="NZ_WKNE01000188.1"/>
</dbReference>
<dbReference type="InterPro" id="IPR050250">
    <property type="entry name" value="Macrolide_Exporter_MacB"/>
</dbReference>
<evidence type="ECO:0000256" key="4">
    <source>
        <dbReference type="ARBA" id="ARBA00022989"/>
    </source>
</evidence>
<organism evidence="8 9">
    <name type="scientific">Parabacteroides distasonis</name>
    <dbReference type="NCBI Taxonomy" id="823"/>
    <lineage>
        <taxon>Bacteria</taxon>
        <taxon>Pseudomonadati</taxon>
        <taxon>Bacteroidota</taxon>
        <taxon>Bacteroidia</taxon>
        <taxon>Bacteroidales</taxon>
        <taxon>Tannerellaceae</taxon>
        <taxon>Parabacteroides</taxon>
    </lineage>
</organism>
<feature type="transmembrane region" description="Helical" evidence="6">
    <location>
        <begin position="152"/>
        <end position="171"/>
    </location>
</feature>
<protein>
    <submittedName>
        <fullName evidence="8">FtsX-like permease family protein</fullName>
    </submittedName>
</protein>
<dbReference type="AlphaFoldDB" id="A0A7K0I6Q6"/>
<dbReference type="Pfam" id="PF02687">
    <property type="entry name" value="FtsX"/>
    <property type="match status" value="1"/>
</dbReference>
<accession>A0A7K0I6Q6</accession>
<evidence type="ECO:0000256" key="6">
    <source>
        <dbReference type="SAM" id="Phobius"/>
    </source>
</evidence>
<keyword evidence="5 6" id="KW-0472">Membrane</keyword>
<keyword evidence="3 6" id="KW-0812">Transmembrane</keyword>
<dbReference type="PANTHER" id="PTHR30572">
    <property type="entry name" value="MEMBRANE COMPONENT OF TRANSPORTER-RELATED"/>
    <property type="match status" value="1"/>
</dbReference>
<keyword evidence="2" id="KW-1003">Cell membrane</keyword>
<dbReference type="GO" id="GO:0005886">
    <property type="term" value="C:plasma membrane"/>
    <property type="evidence" value="ECO:0007669"/>
    <property type="project" value="UniProtKB-SubCell"/>
</dbReference>
<evidence type="ECO:0000313" key="9">
    <source>
        <dbReference type="Proteomes" id="UP000432516"/>
    </source>
</evidence>
<feature type="domain" description="ABC3 transporter permease C-terminal" evidence="7">
    <location>
        <begin position="67"/>
        <end position="181"/>
    </location>
</feature>
<reference evidence="8 9" key="1">
    <citation type="journal article" date="2019" name="Nat. Med.">
        <title>A library of human gut bacterial isolates paired with longitudinal multiomics data enables mechanistic microbiome research.</title>
        <authorList>
            <person name="Poyet M."/>
            <person name="Groussin M."/>
            <person name="Gibbons S.M."/>
            <person name="Avila-Pacheco J."/>
            <person name="Jiang X."/>
            <person name="Kearney S.M."/>
            <person name="Perrotta A.R."/>
            <person name="Berdy B."/>
            <person name="Zhao S."/>
            <person name="Lieberman T.D."/>
            <person name="Swanson P.K."/>
            <person name="Smith M."/>
            <person name="Roesemann S."/>
            <person name="Alexander J.E."/>
            <person name="Rich S.A."/>
            <person name="Livny J."/>
            <person name="Vlamakis H."/>
            <person name="Clish C."/>
            <person name="Bullock K."/>
            <person name="Deik A."/>
            <person name="Scott J."/>
            <person name="Pierce K.A."/>
            <person name="Xavier R.J."/>
            <person name="Alm E.J."/>
        </authorList>
    </citation>
    <scope>NUCLEOTIDE SEQUENCE [LARGE SCALE GENOMIC DNA]</scope>
    <source>
        <strain evidence="8 9">BIOML-A2</strain>
    </source>
</reference>
<dbReference type="GO" id="GO:0022857">
    <property type="term" value="F:transmembrane transporter activity"/>
    <property type="evidence" value="ECO:0007669"/>
    <property type="project" value="TreeGrafter"/>
</dbReference>
<evidence type="ECO:0000256" key="3">
    <source>
        <dbReference type="ARBA" id="ARBA00022692"/>
    </source>
</evidence>
<dbReference type="InterPro" id="IPR003838">
    <property type="entry name" value="ABC3_permease_C"/>
</dbReference>
<comment type="caution">
    <text evidence="8">The sequence shown here is derived from an EMBL/GenBank/DDBJ whole genome shotgun (WGS) entry which is preliminary data.</text>
</comment>
<dbReference type="PANTHER" id="PTHR30572:SF18">
    <property type="entry name" value="ABC-TYPE MACROLIDE FAMILY EXPORT SYSTEM PERMEASE COMPONENT 2"/>
    <property type="match status" value="1"/>
</dbReference>
<evidence type="ECO:0000313" key="8">
    <source>
        <dbReference type="EMBL" id="MRZ57803.1"/>
    </source>
</evidence>
<feature type="transmembrane region" description="Helical" evidence="6">
    <location>
        <begin position="108"/>
        <end position="132"/>
    </location>
</feature>
<proteinExistence type="predicted"/>
<feature type="non-terminal residue" evidence="8">
    <location>
        <position position="1"/>
    </location>
</feature>
<evidence type="ECO:0000256" key="1">
    <source>
        <dbReference type="ARBA" id="ARBA00004651"/>
    </source>
</evidence>
<keyword evidence="4 6" id="KW-1133">Transmembrane helix</keyword>
<feature type="transmembrane region" description="Helical" evidence="6">
    <location>
        <begin position="64"/>
        <end position="84"/>
    </location>
</feature>
<comment type="subcellular location">
    <subcellularLocation>
        <location evidence="1">Cell membrane</location>
        <topology evidence="1">Multi-pass membrane protein</topology>
    </subcellularLocation>
</comment>
<gene>
    <name evidence="8" type="ORF">GKD68_24330</name>
</gene>
<sequence>LAIGLLQKQGNCYVRLQPGKEKEGKAYLEQTVKEFLPESIQPEIHTLKDECTRIQTTERMLRNVFTFFATVCLIITLLGIYAAISQDTERRQKEVAIRKINGASLKNISYLFMKFYLGLLLIATLFVFPLMWMITDEMLKNWIIRFNYNNPLFWLGIFFVITIFTAVVILVKILRTARINPADVIKAE</sequence>
<dbReference type="EMBL" id="WKNE01000188">
    <property type="protein sequence ID" value="MRZ57803.1"/>
    <property type="molecule type" value="Genomic_DNA"/>
</dbReference>
<evidence type="ECO:0000256" key="2">
    <source>
        <dbReference type="ARBA" id="ARBA00022475"/>
    </source>
</evidence>
<evidence type="ECO:0000259" key="7">
    <source>
        <dbReference type="Pfam" id="PF02687"/>
    </source>
</evidence>
<name>A0A7K0I6Q6_PARDI</name>
<dbReference type="Proteomes" id="UP000432516">
    <property type="component" value="Unassembled WGS sequence"/>
</dbReference>
<evidence type="ECO:0000256" key="5">
    <source>
        <dbReference type="ARBA" id="ARBA00023136"/>
    </source>
</evidence>